<gene>
    <name evidence="4" type="ORF">EWM62_06760</name>
</gene>
<feature type="chain" id="PRO_5020529667" evidence="1">
    <location>
        <begin position="36"/>
        <end position="1574"/>
    </location>
</feature>
<dbReference type="Gene3D" id="2.120.10.30">
    <property type="entry name" value="TolB, C-terminal domain"/>
    <property type="match status" value="1"/>
</dbReference>
<feature type="domain" description="Cadherin-like beta-sandwich-like" evidence="2">
    <location>
        <begin position="1091"/>
        <end position="1162"/>
    </location>
</feature>
<dbReference type="RefSeq" id="WP_129875891.1">
    <property type="nucleotide sequence ID" value="NZ_SEWG01000002.1"/>
</dbReference>
<dbReference type="Proteomes" id="UP000293331">
    <property type="component" value="Unassembled WGS sequence"/>
</dbReference>
<feature type="signal peptide" evidence="1">
    <location>
        <begin position="1"/>
        <end position="35"/>
    </location>
</feature>
<evidence type="ECO:0000313" key="4">
    <source>
        <dbReference type="EMBL" id="RYU91634.1"/>
    </source>
</evidence>
<feature type="domain" description="Cadherin-like beta-sandwich-like" evidence="2">
    <location>
        <begin position="1291"/>
        <end position="1364"/>
    </location>
</feature>
<dbReference type="Pfam" id="PF18676">
    <property type="entry name" value="MBG_2"/>
    <property type="match status" value="3"/>
</dbReference>
<dbReference type="SUPFAM" id="SSF49373">
    <property type="entry name" value="Invasin/intimin cell-adhesion fragments"/>
    <property type="match status" value="1"/>
</dbReference>
<protein>
    <submittedName>
        <fullName evidence="4">T9SS type B sorting domain-containing protein</fullName>
    </submittedName>
</protein>
<evidence type="ECO:0000259" key="2">
    <source>
        <dbReference type="Pfam" id="PF12733"/>
    </source>
</evidence>
<keyword evidence="1" id="KW-0732">Signal</keyword>
<organism evidence="4 5">
    <name type="scientific">Mucilaginibacter terrigena</name>
    <dbReference type="NCBI Taxonomy" id="2492395"/>
    <lineage>
        <taxon>Bacteria</taxon>
        <taxon>Pseudomonadati</taxon>
        <taxon>Bacteroidota</taxon>
        <taxon>Sphingobacteriia</taxon>
        <taxon>Sphingobacteriales</taxon>
        <taxon>Sphingobacteriaceae</taxon>
        <taxon>Mucilaginibacter</taxon>
    </lineage>
</organism>
<accession>A0A4Q5LQD0</accession>
<dbReference type="SUPFAM" id="SSF63825">
    <property type="entry name" value="YWTD domain"/>
    <property type="match status" value="2"/>
</dbReference>
<evidence type="ECO:0000256" key="1">
    <source>
        <dbReference type="SAM" id="SignalP"/>
    </source>
</evidence>
<dbReference type="Gene3D" id="3.30.160.710">
    <property type="match status" value="3"/>
</dbReference>
<dbReference type="EMBL" id="SEWG01000002">
    <property type="protein sequence ID" value="RYU91634.1"/>
    <property type="molecule type" value="Genomic_DNA"/>
</dbReference>
<comment type="caution">
    <text evidence="4">The sequence shown here is derived from an EMBL/GenBank/DDBJ whole genome shotgun (WGS) entry which is preliminary data.</text>
</comment>
<reference evidence="4 5" key="1">
    <citation type="submission" date="2019-02" db="EMBL/GenBank/DDBJ databases">
        <title>Bacterial novel species Mucilaginibacter sp. 17JY9-4 isolated from soil.</title>
        <authorList>
            <person name="Jung H.-Y."/>
        </authorList>
    </citation>
    <scope>NUCLEOTIDE SEQUENCE [LARGE SCALE GENOMIC DNA]</scope>
    <source>
        <strain evidence="4 5">17JY9-4</strain>
    </source>
</reference>
<dbReference type="InterPro" id="IPR026341">
    <property type="entry name" value="T9SS_type_B"/>
</dbReference>
<dbReference type="InterPro" id="IPR025883">
    <property type="entry name" value="Cadherin-like_domain"/>
</dbReference>
<dbReference type="InterPro" id="IPR041286">
    <property type="entry name" value="MBG_2"/>
</dbReference>
<feature type="domain" description="Cadherin-like beta-sandwich-like" evidence="2">
    <location>
        <begin position="1192"/>
        <end position="1263"/>
    </location>
</feature>
<dbReference type="Pfam" id="PF13585">
    <property type="entry name" value="CHU_C"/>
    <property type="match status" value="1"/>
</dbReference>
<feature type="domain" description="MBG" evidence="3">
    <location>
        <begin position="798"/>
        <end position="875"/>
    </location>
</feature>
<dbReference type="Pfam" id="PF12733">
    <property type="entry name" value="Cadherin-like"/>
    <property type="match status" value="5"/>
</dbReference>
<proteinExistence type="predicted"/>
<feature type="domain" description="MBG" evidence="3">
    <location>
        <begin position="881"/>
        <end position="956"/>
    </location>
</feature>
<keyword evidence="5" id="KW-1185">Reference proteome</keyword>
<feature type="domain" description="Cadherin-like beta-sandwich-like" evidence="2">
    <location>
        <begin position="965"/>
        <end position="1063"/>
    </location>
</feature>
<dbReference type="InterPro" id="IPR013783">
    <property type="entry name" value="Ig-like_fold"/>
</dbReference>
<dbReference type="Gene3D" id="2.60.40.10">
    <property type="entry name" value="Immunoglobulins"/>
    <property type="match status" value="1"/>
</dbReference>
<sequence length="1574" mass="160659">MKKSLRNSFSCLSKAGRVLIVCYVMLLAAFSNANAQSVYFMTSDGVAASAGTDDALYVIAADGSVTTKIAGSITASPGVMKVDILHDVAYFTDDAAATYAIKKVDLNTGTITSVLSAGISFPITSIDYNPENNNIYYVTADPAGQNTNTALWRVQADGSNNVKIAGSIDTKPGPMTLDFTNNRAIYGNQELTNAYIKSINLSTGAITTISPSSMTGPPTGTVYSLQKDAIYVLASDRQIGGGVNAVKPADALFVMLSNGEGGYNSPVGNIGSSVAAAPVALAIDLANGVAYFTDAKAGNYAVKKVALTGGAVTTLSTQSFIVKDVDITNSAPFATIEGTNQTYTENAAAVQVSPAAIAGDEDGNWSGGTFTASVSSNSESADVLTIGTATGLSVSGGILSDGATAFGTVSTSDGTVTGSTTLTVTFNDNATNARIQKLMRAITFKNPGETFSTTARVVTLALADSKGATVSKTRSVTMVLVNDAPVLSGGPYTFASTSINVASPATMVSSILDALTYTDSDATTSKGIAVTITSGTGTWQYSTNGTTWSSVGSVSVASALLLSPTTYIRYIGGASAETASILFRGWDQSSGTASTNVARSLANPSSANGGTTAFSAGMETGNLAVLALTAQNITFNALPAKTYGDADFAPGATSDNNSVDITYSSDNPAVATIVSGNIHIVGAGSANITASQAADATHSAAADAVQALTVDPAALTIKADDQTKVYGAAMPALTVQYTGFVNGDDESTLTTPPVVSSAGDETSHVAGSPYAITASGAANANYAISYTAGALTVTTAPLSIKADDLTKVYGDALPTLTVSYTGLVNGDTGASLTTPPVVNTMATSATHVLEGPVQITASGAVDTDYAITYTDGALTIDKAPLTITADDLTKLYGAAVPILTASYTGFVNSDTEANLTTLPTLTTTATAASGLGPYPITAADAAADDYAINYVAGTLTVEPKTDATLSNLTTTANGFAPAFDSNVTTGYTASVPNTTTSVTVTPTTNDADISNLLVRVNGGSFNAVTSGNPSPSLPLNVGNNTIDVQVTAQDGTTDKTYTLTVNRGASTDATLTTIATSPQTKLVLVPGTNFRDYTTTVKSTATPISIIANTREATATITVNGVAVVSGAVSTPVTLNADTTTIYTTVTAGDGVTKKTYAVVVSQRASTVATLATIRITPTGKLTRVTGVNYADYTTTVANATRSLSVTADAQDETSTITVNGVAVNSGVLSAPVVLNADTTTIYTTVTAQNGATKKTYAILVTRLPSTDATLAAIQTSPSSKLTLATGTNFRDYTTTIKSTITSVSINATVRESTATITVNGVAVNSGVVSSPVTLNADTTTIYTTVTAGDGTTKKTYAILVTRQPSNVATLASITTTPTSTLTRVTGPNYVDYATTVANATNSLKITATAQQPAAKITVNGAPVSSGVLSGAVVLNSDTTTIFTTVTAEDGTTKKTYAILVTRQAAPSGFAANFARRDAVNDIIVHQNVSPNGDGQGDAMHIEGITAYPDNKLQIINRNGNLVYEARGYDNANKTFDGHASNGKLQQPGTYFYSLEYKVGKETKRKTGYIVLKY</sequence>
<dbReference type="InterPro" id="IPR011042">
    <property type="entry name" value="6-blade_b-propeller_TolB-like"/>
</dbReference>
<feature type="domain" description="MBG" evidence="3">
    <location>
        <begin position="715"/>
        <end position="792"/>
    </location>
</feature>
<dbReference type="OrthoDB" id="355609at2"/>
<evidence type="ECO:0000313" key="5">
    <source>
        <dbReference type="Proteomes" id="UP000293331"/>
    </source>
</evidence>
<evidence type="ECO:0000259" key="3">
    <source>
        <dbReference type="Pfam" id="PF18676"/>
    </source>
</evidence>
<dbReference type="NCBIfam" id="TIGR04131">
    <property type="entry name" value="Bac_Flav_CTERM"/>
    <property type="match status" value="1"/>
</dbReference>
<name>A0A4Q5LQD0_9SPHI</name>
<feature type="domain" description="Cadherin-like beta-sandwich-like" evidence="2">
    <location>
        <begin position="1389"/>
        <end position="1464"/>
    </location>
</feature>
<dbReference type="InterPro" id="IPR008964">
    <property type="entry name" value="Invasin/intimin_cell_adhesion"/>
</dbReference>